<evidence type="ECO:0000256" key="1">
    <source>
        <dbReference type="ARBA" id="ARBA00001947"/>
    </source>
</evidence>
<keyword evidence="8" id="KW-0472">Membrane</keyword>
<dbReference type="PRINTS" id="PR00786">
    <property type="entry name" value="NEPRILYSIN"/>
</dbReference>
<dbReference type="GO" id="GO:0005886">
    <property type="term" value="C:plasma membrane"/>
    <property type="evidence" value="ECO:0007669"/>
    <property type="project" value="TreeGrafter"/>
</dbReference>
<reference evidence="12" key="1">
    <citation type="submission" date="2025-08" db="UniProtKB">
        <authorList>
            <consortium name="RefSeq"/>
        </authorList>
    </citation>
    <scope>IDENTIFICATION</scope>
</reference>
<dbReference type="CDD" id="cd08662">
    <property type="entry name" value="M13"/>
    <property type="match status" value="1"/>
</dbReference>
<dbReference type="GO" id="GO:0046872">
    <property type="term" value="F:metal ion binding"/>
    <property type="evidence" value="ECO:0007669"/>
    <property type="project" value="UniProtKB-KW"/>
</dbReference>
<dbReference type="Proteomes" id="UP000694845">
    <property type="component" value="Unplaced"/>
</dbReference>
<dbReference type="Pfam" id="PF05649">
    <property type="entry name" value="Peptidase_M13_N"/>
    <property type="match status" value="1"/>
</dbReference>
<dbReference type="RefSeq" id="XP_022109949.1">
    <property type="nucleotide sequence ID" value="XM_022254257.1"/>
</dbReference>
<dbReference type="InterPro" id="IPR018497">
    <property type="entry name" value="Peptidase_M13_C"/>
</dbReference>
<dbReference type="PANTHER" id="PTHR11733:SF133">
    <property type="entry name" value="PHOSPHATE-REGULATING NEUTRAL ENDOPEPTIDASE PHEX"/>
    <property type="match status" value="1"/>
</dbReference>
<dbReference type="InterPro" id="IPR000718">
    <property type="entry name" value="Peptidase_M13"/>
</dbReference>
<evidence type="ECO:0000259" key="9">
    <source>
        <dbReference type="Pfam" id="PF01431"/>
    </source>
</evidence>
<evidence type="ECO:0000256" key="3">
    <source>
        <dbReference type="ARBA" id="ARBA00022723"/>
    </source>
</evidence>
<sequence>MEGVNMDPVNSVNTDERTSSGAVLAPADDETLSRIPHKWPKIAAVSVVVALLFIGVAVFLGIRYGRGITRSLCVTDQCNKSAAIVLSSMDRSQDPCHDFFEYACGGWNKQQVIPDNKLEVDRFSQLNDDLQEKIKGLIERDPQPVEPASFSQARKYYSACLDQDTINDLEATPLIDILDSLGGWPVLGSNPGGNWFQSSYLFEKLWATLSSQYDVKPIISTGVQINIENSREYILQVNVPDFTVPTEFRLERQKQVSTLIPESISKDFGRHMLLLADLEDKRAAYLRYMIDIAVALGGERTGVIRDMRDVLEFEKTLARHAEDASVDTDDLPETKTRSDLQLVYNEINWAHLYQYLLPSSVQPPVSSEEPIFVVSPSYLRNVDTLLGRTDERVVANYMIWQLVNSLVPYLGVNYTMIYQKYLNDTFGKAAASDRWRRCAYETNSVVPFATGRMYVDEYFKTNTKTTTEQMVGDLRKALRVMLGRVSWLISSDQRKAQEKLDAMGINVGYPEWLEVDTTIDAKSADLSVTNTYFTNIRNYRRREAQTKLGRLRLPVDKSLWSVTGPAVVNAFYSPWDNGIVVPAGILQPPFYHPDLPRYSNFGGIGAVLGHEITHGFDNTGRQFDKNGNIADWWSLSSVIGFQDAAQCLVDQYSNFVMPENGKSVDGEQTEGENIADNGGVREAYKAYQDINARQRKQLPGLQDLTDEQMFFLSYSQVWCGVLTRAGADLQVKTGEHSPNRFRVIGPLQNNEDFTSAFNCPYGSHMRRSRRCKVWY</sequence>
<evidence type="ECO:0000313" key="11">
    <source>
        <dbReference type="Proteomes" id="UP000694845"/>
    </source>
</evidence>
<keyword evidence="4" id="KW-0378">Hydrolase</keyword>
<accession>A0A8B7ZX11</accession>
<dbReference type="GO" id="GO:0016485">
    <property type="term" value="P:protein processing"/>
    <property type="evidence" value="ECO:0007669"/>
    <property type="project" value="TreeGrafter"/>
</dbReference>
<dbReference type="PANTHER" id="PTHR11733">
    <property type="entry name" value="ZINC METALLOPROTEASE FAMILY M13 NEPRILYSIN-RELATED"/>
    <property type="match status" value="1"/>
</dbReference>
<evidence type="ECO:0000256" key="8">
    <source>
        <dbReference type="SAM" id="Phobius"/>
    </source>
</evidence>
<gene>
    <name evidence="12" type="primary">LOC110989691</name>
</gene>
<feature type="domain" description="Peptidase M13 N-terminal" evidence="10">
    <location>
        <begin position="95"/>
        <end position="510"/>
    </location>
</feature>
<organism evidence="11 12">
    <name type="scientific">Acanthaster planci</name>
    <name type="common">Crown-of-thorns starfish</name>
    <dbReference type="NCBI Taxonomy" id="133434"/>
    <lineage>
        <taxon>Eukaryota</taxon>
        <taxon>Metazoa</taxon>
        <taxon>Echinodermata</taxon>
        <taxon>Eleutherozoa</taxon>
        <taxon>Asterozoa</taxon>
        <taxon>Asteroidea</taxon>
        <taxon>Valvatacea</taxon>
        <taxon>Valvatida</taxon>
        <taxon>Acanthasteridae</taxon>
        <taxon>Acanthaster</taxon>
    </lineage>
</organism>
<feature type="domain" description="Peptidase M13 C-terminal" evidence="9">
    <location>
        <begin position="569"/>
        <end position="773"/>
    </location>
</feature>
<keyword evidence="8" id="KW-0812">Transmembrane</keyword>
<keyword evidence="3" id="KW-0479">Metal-binding</keyword>
<keyword evidence="11" id="KW-1185">Reference proteome</keyword>
<feature type="region of interest" description="Disordered" evidence="7">
    <location>
        <begin position="1"/>
        <end position="20"/>
    </location>
</feature>
<dbReference type="OMA" id="PPRQGCM"/>
<proteinExistence type="predicted"/>
<dbReference type="KEGG" id="aplc:110989691"/>
<keyword evidence="2" id="KW-0645">Protease</keyword>
<dbReference type="GO" id="GO:0004222">
    <property type="term" value="F:metalloendopeptidase activity"/>
    <property type="evidence" value="ECO:0007669"/>
    <property type="project" value="InterPro"/>
</dbReference>
<dbReference type="Pfam" id="PF01431">
    <property type="entry name" value="Peptidase_M13"/>
    <property type="match status" value="1"/>
</dbReference>
<dbReference type="InterPro" id="IPR024079">
    <property type="entry name" value="MetalloPept_cat_dom_sf"/>
</dbReference>
<dbReference type="SUPFAM" id="SSF55486">
    <property type="entry name" value="Metalloproteases ('zincins'), catalytic domain"/>
    <property type="match status" value="1"/>
</dbReference>
<keyword evidence="8" id="KW-1133">Transmembrane helix</keyword>
<keyword evidence="5" id="KW-0862">Zinc</keyword>
<evidence type="ECO:0000256" key="4">
    <source>
        <dbReference type="ARBA" id="ARBA00022801"/>
    </source>
</evidence>
<evidence type="ECO:0000256" key="2">
    <source>
        <dbReference type="ARBA" id="ARBA00022670"/>
    </source>
</evidence>
<dbReference type="OrthoDB" id="6475849at2759"/>
<evidence type="ECO:0000256" key="6">
    <source>
        <dbReference type="ARBA" id="ARBA00023049"/>
    </source>
</evidence>
<evidence type="ECO:0000259" key="10">
    <source>
        <dbReference type="Pfam" id="PF05649"/>
    </source>
</evidence>
<dbReference type="Gene3D" id="3.40.390.10">
    <property type="entry name" value="Collagenase (Catalytic Domain)"/>
    <property type="match status" value="1"/>
</dbReference>
<evidence type="ECO:0000256" key="7">
    <source>
        <dbReference type="SAM" id="MobiDB-lite"/>
    </source>
</evidence>
<feature type="transmembrane region" description="Helical" evidence="8">
    <location>
        <begin position="42"/>
        <end position="62"/>
    </location>
</feature>
<keyword evidence="6" id="KW-0482">Metalloprotease</keyword>
<dbReference type="AlphaFoldDB" id="A0A8B7ZX11"/>
<evidence type="ECO:0000256" key="5">
    <source>
        <dbReference type="ARBA" id="ARBA00022833"/>
    </source>
</evidence>
<dbReference type="PROSITE" id="PS51885">
    <property type="entry name" value="NEPRILYSIN"/>
    <property type="match status" value="1"/>
</dbReference>
<name>A0A8B7ZX11_ACAPL</name>
<dbReference type="InterPro" id="IPR008753">
    <property type="entry name" value="Peptidase_M13_N"/>
</dbReference>
<dbReference type="GeneID" id="110989691"/>
<dbReference type="InterPro" id="IPR042089">
    <property type="entry name" value="Peptidase_M13_dom_2"/>
</dbReference>
<protein>
    <submittedName>
        <fullName evidence="12">Endothelin-converting enzyme homolog isoform X1</fullName>
    </submittedName>
</protein>
<dbReference type="Gene3D" id="1.10.1380.10">
    <property type="entry name" value="Neutral endopeptidase , domain2"/>
    <property type="match status" value="1"/>
</dbReference>
<evidence type="ECO:0000313" key="12">
    <source>
        <dbReference type="RefSeq" id="XP_022109949.1"/>
    </source>
</evidence>
<comment type="cofactor">
    <cofactor evidence="1">
        <name>Zn(2+)</name>
        <dbReference type="ChEBI" id="CHEBI:29105"/>
    </cofactor>
</comment>